<accession>A0A3R7KEX0</accession>
<sequence>KISVDQQLDLGRYYGPLHIHQTVAHVRSIPEVHVVENSLETSVQRIKNELYEPELVWHSDVSYERQPPSYTSFKILTTPPTGGGTIWASAYEAYDRLTPPFKKFVEGLTAIHSSKRQAEATLARGLTLRRPIVEFEHPVVRTHPVTGRKALYVNDQFTTRIKNLSAAESDAVLRFLLKHIAEGHEFQVRYHWTKDAVAIWDNRVTVHYATYDYPPGNRHAVRVTPHGEIPYFEHP</sequence>
<dbReference type="Proteomes" id="UP000285624">
    <property type="component" value="Unassembled WGS sequence"/>
</dbReference>
<feature type="domain" description="TauD/TfdA-like" evidence="6">
    <location>
        <begin position="3"/>
        <end position="224"/>
    </location>
</feature>
<dbReference type="GO" id="GO:0005737">
    <property type="term" value="C:cytoplasm"/>
    <property type="evidence" value="ECO:0007669"/>
    <property type="project" value="TreeGrafter"/>
</dbReference>
<evidence type="ECO:0000259" key="6">
    <source>
        <dbReference type="Pfam" id="PF02668"/>
    </source>
</evidence>
<dbReference type="Gene3D" id="3.60.130.10">
    <property type="entry name" value="Clavaminate synthase-like"/>
    <property type="match status" value="1"/>
</dbReference>
<evidence type="ECO:0000256" key="2">
    <source>
        <dbReference type="ARBA" id="ARBA00022723"/>
    </source>
</evidence>
<dbReference type="InterPro" id="IPR051323">
    <property type="entry name" value="AtsK-like"/>
</dbReference>
<keyword evidence="8" id="KW-1185">Reference proteome</keyword>
<dbReference type="Pfam" id="PF02668">
    <property type="entry name" value="TauD"/>
    <property type="match status" value="1"/>
</dbReference>
<dbReference type="SUPFAM" id="SSF51197">
    <property type="entry name" value="Clavaminate synthase-like"/>
    <property type="match status" value="1"/>
</dbReference>
<comment type="caution">
    <text evidence="7">The sequence shown here is derived from an EMBL/GenBank/DDBJ whole genome shotgun (WGS) entry which is preliminary data.</text>
</comment>
<dbReference type="PANTHER" id="PTHR30468">
    <property type="entry name" value="ALPHA-KETOGLUTARATE-DEPENDENT SULFONATE DIOXYGENASE"/>
    <property type="match status" value="1"/>
</dbReference>
<name>A0A3R7KEX0_9STRA</name>
<organism evidence="7 8">
    <name type="scientific">Phytophthora kernoviae</name>
    <dbReference type="NCBI Taxonomy" id="325452"/>
    <lineage>
        <taxon>Eukaryota</taxon>
        <taxon>Sar</taxon>
        <taxon>Stramenopiles</taxon>
        <taxon>Oomycota</taxon>
        <taxon>Peronosporomycetes</taxon>
        <taxon>Peronosporales</taxon>
        <taxon>Peronosporaceae</taxon>
        <taxon>Phytophthora</taxon>
    </lineage>
</organism>
<dbReference type="GO" id="GO:0046872">
    <property type="term" value="F:metal ion binding"/>
    <property type="evidence" value="ECO:0007669"/>
    <property type="project" value="UniProtKB-KW"/>
</dbReference>
<protein>
    <recommendedName>
        <fullName evidence="6">TauD/TfdA-like domain-containing protein</fullName>
    </recommendedName>
</protein>
<keyword evidence="2" id="KW-0479">Metal-binding</keyword>
<dbReference type="STRING" id="325452.A0A3R7KEX0"/>
<reference evidence="7 8" key="1">
    <citation type="journal article" date="2019" name="Mol. Plant Pathol.">
        <title>Genome sequencing of oomycete isolates from Chile supports the New Zealand origin of Phytophthora kernoviae and makes available the first Nothophytophthora sp. genome.</title>
        <authorList>
            <person name="Studholme D.J."/>
            <person name="Panda P."/>
            <person name="Sanfuentes Von Stowasser E."/>
            <person name="Gonzalez M."/>
            <person name="Hill R."/>
            <person name="Sambles C."/>
            <person name="Grant M."/>
            <person name="Williams N.M."/>
            <person name="McDougal R.L."/>
        </authorList>
    </citation>
    <scope>NUCLEOTIDE SEQUENCE [LARGE SCALE GENOMIC DNA]</scope>
    <source>
        <strain evidence="7">Chile4</strain>
    </source>
</reference>
<evidence type="ECO:0000256" key="3">
    <source>
        <dbReference type="ARBA" id="ARBA00022964"/>
    </source>
</evidence>
<dbReference type="EMBL" id="MBDN02000650">
    <property type="protein sequence ID" value="RLN73860.1"/>
    <property type="molecule type" value="Genomic_DNA"/>
</dbReference>
<keyword evidence="4" id="KW-0560">Oxidoreductase</keyword>
<comment type="similarity">
    <text evidence="1">Belongs to the TfdA dioxygenase family.</text>
</comment>
<dbReference type="GO" id="GO:0016706">
    <property type="term" value="F:2-oxoglutarate-dependent dioxygenase activity"/>
    <property type="evidence" value="ECO:0007669"/>
    <property type="project" value="TreeGrafter"/>
</dbReference>
<dbReference type="AlphaFoldDB" id="A0A3R7KEX0"/>
<evidence type="ECO:0000313" key="8">
    <source>
        <dbReference type="Proteomes" id="UP000285624"/>
    </source>
</evidence>
<evidence type="ECO:0000313" key="7">
    <source>
        <dbReference type="EMBL" id="RLN73860.1"/>
    </source>
</evidence>
<evidence type="ECO:0000256" key="4">
    <source>
        <dbReference type="ARBA" id="ARBA00023002"/>
    </source>
</evidence>
<dbReference type="PANTHER" id="PTHR30468:SF1">
    <property type="entry name" value="ALPHA-KETOGLUTARATE-DEPENDENT SULFONATE DIOXYGENASE"/>
    <property type="match status" value="1"/>
</dbReference>
<evidence type="ECO:0000256" key="5">
    <source>
        <dbReference type="ARBA" id="ARBA00023004"/>
    </source>
</evidence>
<keyword evidence="3" id="KW-0223">Dioxygenase</keyword>
<gene>
    <name evidence="7" type="ORF">BBO99_00009205</name>
</gene>
<dbReference type="FunFam" id="3.60.130.10:FF:000003">
    <property type="entry name" value="Alpha-ketoglutarate-dependent taurine dioxygenase"/>
    <property type="match status" value="1"/>
</dbReference>
<dbReference type="InterPro" id="IPR003819">
    <property type="entry name" value="TauD/TfdA-like"/>
</dbReference>
<evidence type="ECO:0000256" key="1">
    <source>
        <dbReference type="ARBA" id="ARBA00005896"/>
    </source>
</evidence>
<dbReference type="InterPro" id="IPR042098">
    <property type="entry name" value="TauD-like_sf"/>
</dbReference>
<feature type="non-terminal residue" evidence="7">
    <location>
        <position position="1"/>
    </location>
</feature>
<keyword evidence="5" id="KW-0408">Iron</keyword>
<proteinExistence type="inferred from homology"/>